<dbReference type="InterPro" id="IPR050335">
    <property type="entry name" value="ERT1_acuK_gluconeogen_tf"/>
</dbReference>
<feature type="region of interest" description="Disordered" evidence="3">
    <location>
        <begin position="221"/>
        <end position="262"/>
    </location>
</feature>
<keyword evidence="1" id="KW-0479">Metal-binding</keyword>
<dbReference type="InterPro" id="IPR036864">
    <property type="entry name" value="Zn2-C6_fun-type_DNA-bd_sf"/>
</dbReference>
<organism evidence="5 6">
    <name type="scientific">Bonamia ostreae</name>
    <dbReference type="NCBI Taxonomy" id="126728"/>
    <lineage>
        <taxon>Eukaryota</taxon>
        <taxon>Sar</taxon>
        <taxon>Rhizaria</taxon>
        <taxon>Endomyxa</taxon>
        <taxon>Ascetosporea</taxon>
        <taxon>Haplosporida</taxon>
        <taxon>Bonamia</taxon>
    </lineage>
</organism>
<proteinExistence type="predicted"/>
<dbReference type="SUPFAM" id="SSF57701">
    <property type="entry name" value="Zn2/Cys6 DNA-binding domain"/>
    <property type="match status" value="1"/>
</dbReference>
<dbReference type="PANTHER" id="PTHR47659">
    <property type="entry name" value="ZN(II)2CYS6 TRANSCRIPTION FACTOR (EUROFUNG)-RELATED"/>
    <property type="match status" value="1"/>
</dbReference>
<gene>
    <name evidence="5" type="ORF">MHBO_001860</name>
</gene>
<reference evidence="5 6" key="1">
    <citation type="journal article" date="2024" name="BMC Biol.">
        <title>Comparative genomics of Ascetosporea gives new insight into the evolutionary basis for animal parasitism in Rhizaria.</title>
        <authorList>
            <person name="Hiltunen Thoren M."/>
            <person name="Onut-Brannstrom I."/>
            <person name="Alfjorden A."/>
            <person name="Peckova H."/>
            <person name="Swords F."/>
            <person name="Hooper C."/>
            <person name="Holzer A.S."/>
            <person name="Bass D."/>
            <person name="Burki F."/>
        </authorList>
    </citation>
    <scope>NUCLEOTIDE SEQUENCE [LARGE SCALE GENOMIC DNA]</scope>
    <source>
        <strain evidence="5">20-A016</strain>
    </source>
</reference>
<comment type="caution">
    <text evidence="5">The sequence shown here is derived from an EMBL/GenBank/DDBJ whole genome shotgun (WGS) entry which is preliminary data.</text>
</comment>
<dbReference type="Proteomes" id="UP001439008">
    <property type="component" value="Unassembled WGS sequence"/>
</dbReference>
<protein>
    <recommendedName>
        <fullName evidence="4">Zn(2)-C6 fungal-type domain-containing protein</fullName>
    </recommendedName>
</protein>
<dbReference type="CDD" id="cd00067">
    <property type="entry name" value="GAL4"/>
    <property type="match status" value="1"/>
</dbReference>
<dbReference type="EMBL" id="JBDODL010000530">
    <property type="protein sequence ID" value="MES1920150.1"/>
    <property type="molecule type" value="Genomic_DNA"/>
</dbReference>
<evidence type="ECO:0000313" key="6">
    <source>
        <dbReference type="Proteomes" id="UP001439008"/>
    </source>
</evidence>
<evidence type="ECO:0000313" key="5">
    <source>
        <dbReference type="EMBL" id="MES1920150.1"/>
    </source>
</evidence>
<accession>A0ABV2AKF6</accession>
<sequence length="571" mass="64949">MLKFFANRKNSEPVADQNQNYPRQKNLFADCSKTVSDGLENFGKNRPPPKNDIYFDELSEKDIWDFDEEMNKSLFDFGSNDSIFDNPSIEKTENAKSYALKKTKIDKMFHVSSHLHPFTKQMGPKIDPAATLKIASLDFRPLKKRMPKTWLLSDILKNDRTLFKNAFNYSDPFSTAEYPNLFANLKNPQNENFEKIGDPKTKDDTKTKNFESEILISDQTGKTKIGQKSKQRENFCEATNPTQSSEDEIRSKPFTPNPTTEFYPIHSTRRKQTARACVNCVRAKAGCDKNRPCRRCIRLEKQSCVDRKLNPNRKNSRNKYSLPLKAKTEKFCNNTTFSDDFRKLRLSGPNQTDFAITSEKSVSESAEQNLAESGNENRTDENLDDFIRKKVASLRKEGKASRGVFAAASFFVGNSSLRSKLIKMFGGEKIFEFGQINVDTKVAHFSISGKDSNLPKIEVLVSNMTDLGKNVFALFDINRAAQDLFKMPTRNLAAKLASSPYSVFPKKEWPRLFEEMVQLFTLRKKRIEGYFSVLDSAGNKIPCFAVLSVRDLINSNGGCGVSFVIDPIENI</sequence>
<evidence type="ECO:0000256" key="1">
    <source>
        <dbReference type="ARBA" id="ARBA00022723"/>
    </source>
</evidence>
<dbReference type="PROSITE" id="PS50048">
    <property type="entry name" value="ZN2_CY6_FUNGAL_2"/>
    <property type="match status" value="1"/>
</dbReference>
<evidence type="ECO:0000259" key="4">
    <source>
        <dbReference type="PROSITE" id="PS50048"/>
    </source>
</evidence>
<dbReference type="InterPro" id="IPR001138">
    <property type="entry name" value="Zn2Cys6_DnaBD"/>
</dbReference>
<feature type="compositionally biased region" description="Polar residues" evidence="3">
    <location>
        <begin position="357"/>
        <end position="374"/>
    </location>
</feature>
<keyword evidence="2" id="KW-0539">Nucleus</keyword>
<keyword evidence="6" id="KW-1185">Reference proteome</keyword>
<dbReference type="PANTHER" id="PTHR47659:SF1">
    <property type="entry name" value="TRANSCRIPTION ACTIVATOR OF GLUCONEOGENESIS ERT1"/>
    <property type="match status" value="1"/>
</dbReference>
<evidence type="ECO:0000256" key="3">
    <source>
        <dbReference type="SAM" id="MobiDB-lite"/>
    </source>
</evidence>
<feature type="domain" description="Zn(2)-C6 fungal-type" evidence="4">
    <location>
        <begin position="276"/>
        <end position="306"/>
    </location>
</feature>
<feature type="region of interest" description="Disordered" evidence="3">
    <location>
        <begin position="357"/>
        <end position="379"/>
    </location>
</feature>
<evidence type="ECO:0000256" key="2">
    <source>
        <dbReference type="ARBA" id="ARBA00023242"/>
    </source>
</evidence>
<name>A0ABV2AKF6_9EUKA</name>